<dbReference type="Pfam" id="PF16845">
    <property type="entry name" value="SQAPI"/>
    <property type="match status" value="1"/>
</dbReference>
<dbReference type="CDD" id="cd00042">
    <property type="entry name" value="CY"/>
    <property type="match status" value="1"/>
</dbReference>
<dbReference type="SUPFAM" id="SSF54403">
    <property type="entry name" value="Cystatin/monellin"/>
    <property type="match status" value="1"/>
</dbReference>
<feature type="domain" description="Cystatin" evidence="5">
    <location>
        <begin position="35"/>
        <end position="125"/>
    </location>
</feature>
<proteinExistence type="inferred from homology"/>
<dbReference type="InterPro" id="IPR018073">
    <property type="entry name" value="Prot_inh_cystat_CS"/>
</dbReference>
<sequence length="126" mass="13467">MRALISMLIVAAAAVVCLCSVAPAASAREEPPVPKIFGGWKPIKNVDDPHIQELGRWAVSEHVKQASDGLVFSKVVSGEEQLVAGTNYKLVIQATRGGAGKSATYGAVVYERFDKTRQLLSFNPAN</sequence>
<dbReference type="InterPro" id="IPR046350">
    <property type="entry name" value="Cystatin_sf"/>
</dbReference>
<feature type="chain" id="PRO_5032639166" description="Cystatin domain-containing protein" evidence="4">
    <location>
        <begin position="28"/>
        <end position="126"/>
    </location>
</feature>
<dbReference type="InterPro" id="IPR027214">
    <property type="entry name" value="Cystatin"/>
</dbReference>
<feature type="signal peptide" evidence="4">
    <location>
        <begin position="1"/>
        <end position="27"/>
    </location>
</feature>
<dbReference type="EMBL" id="CAJGYO010000001">
    <property type="protein sequence ID" value="CAD6204189.1"/>
    <property type="molecule type" value="Genomic_DNA"/>
</dbReference>
<dbReference type="GO" id="GO:0004869">
    <property type="term" value="F:cysteine-type endopeptidase inhibitor activity"/>
    <property type="evidence" value="ECO:0007669"/>
    <property type="project" value="UniProtKB-KW"/>
</dbReference>
<evidence type="ECO:0000256" key="1">
    <source>
        <dbReference type="ARBA" id="ARBA00007233"/>
    </source>
</evidence>
<keyword evidence="3" id="KW-0789">Thiol protease inhibitor</keyword>
<comment type="similarity">
    <text evidence="1">Belongs to the cystatin family. Phytocystatin subfamily.</text>
</comment>
<dbReference type="Gene3D" id="3.10.450.10">
    <property type="match status" value="1"/>
</dbReference>
<keyword evidence="4" id="KW-0732">Signal</keyword>
<reference evidence="6" key="1">
    <citation type="submission" date="2020-10" db="EMBL/GenBank/DDBJ databases">
        <authorList>
            <person name="Han B."/>
            <person name="Lu T."/>
            <person name="Zhao Q."/>
            <person name="Huang X."/>
            <person name="Zhao Y."/>
        </authorList>
    </citation>
    <scope>NUCLEOTIDE SEQUENCE</scope>
</reference>
<evidence type="ECO:0000256" key="2">
    <source>
        <dbReference type="ARBA" id="ARBA00022690"/>
    </source>
</evidence>
<dbReference type="PROSITE" id="PS00287">
    <property type="entry name" value="CYSTATIN"/>
    <property type="match status" value="1"/>
</dbReference>
<comment type="caution">
    <text evidence="6">The sequence shown here is derived from an EMBL/GenBank/DDBJ whole genome shotgun (WGS) entry which is preliminary data.</text>
</comment>
<evidence type="ECO:0000259" key="5">
    <source>
        <dbReference type="SMART" id="SM00043"/>
    </source>
</evidence>
<gene>
    <name evidence="6" type="ORF">NCGR_LOCUS2224</name>
</gene>
<evidence type="ECO:0000313" key="6">
    <source>
        <dbReference type="EMBL" id="CAD6204189.1"/>
    </source>
</evidence>
<dbReference type="PANTHER" id="PTHR47116">
    <property type="entry name" value="PHLOEM FILAMENT PROTEIN"/>
    <property type="match status" value="1"/>
</dbReference>
<dbReference type="InterPro" id="IPR000010">
    <property type="entry name" value="Cystatin_dom"/>
</dbReference>
<name>A0A811MGG2_9POAL</name>
<dbReference type="Proteomes" id="UP000604825">
    <property type="component" value="Unassembled WGS sequence"/>
</dbReference>
<dbReference type="AlphaFoldDB" id="A0A811MGG2"/>
<protein>
    <recommendedName>
        <fullName evidence="5">Cystatin domain-containing protein</fullName>
    </recommendedName>
</protein>
<accession>A0A811MGG2</accession>
<evidence type="ECO:0000256" key="3">
    <source>
        <dbReference type="ARBA" id="ARBA00022704"/>
    </source>
</evidence>
<dbReference type="OrthoDB" id="752087at2759"/>
<keyword evidence="7" id="KW-1185">Reference proteome</keyword>
<dbReference type="SMART" id="SM00043">
    <property type="entry name" value="CY"/>
    <property type="match status" value="1"/>
</dbReference>
<evidence type="ECO:0000256" key="4">
    <source>
        <dbReference type="SAM" id="SignalP"/>
    </source>
</evidence>
<organism evidence="6 7">
    <name type="scientific">Miscanthus lutarioriparius</name>
    <dbReference type="NCBI Taxonomy" id="422564"/>
    <lineage>
        <taxon>Eukaryota</taxon>
        <taxon>Viridiplantae</taxon>
        <taxon>Streptophyta</taxon>
        <taxon>Embryophyta</taxon>
        <taxon>Tracheophyta</taxon>
        <taxon>Spermatophyta</taxon>
        <taxon>Magnoliopsida</taxon>
        <taxon>Liliopsida</taxon>
        <taxon>Poales</taxon>
        <taxon>Poaceae</taxon>
        <taxon>PACMAD clade</taxon>
        <taxon>Panicoideae</taxon>
        <taxon>Andropogonodae</taxon>
        <taxon>Andropogoneae</taxon>
        <taxon>Saccharinae</taxon>
        <taxon>Miscanthus</taxon>
    </lineage>
</organism>
<keyword evidence="2" id="KW-0646">Protease inhibitor</keyword>
<evidence type="ECO:0000313" key="7">
    <source>
        <dbReference type="Proteomes" id="UP000604825"/>
    </source>
</evidence>